<dbReference type="Pfam" id="PF00067">
    <property type="entry name" value="p450"/>
    <property type="match status" value="1"/>
</dbReference>
<evidence type="ECO:0000313" key="11">
    <source>
        <dbReference type="Proteomes" id="UP001219525"/>
    </source>
</evidence>
<evidence type="ECO:0000256" key="6">
    <source>
        <dbReference type="ARBA" id="ARBA00023004"/>
    </source>
</evidence>
<evidence type="ECO:0000256" key="9">
    <source>
        <dbReference type="RuleBase" id="RU000461"/>
    </source>
</evidence>
<evidence type="ECO:0000256" key="3">
    <source>
        <dbReference type="ARBA" id="ARBA00022617"/>
    </source>
</evidence>
<evidence type="ECO:0000256" key="2">
    <source>
        <dbReference type="ARBA" id="ARBA00010617"/>
    </source>
</evidence>
<evidence type="ECO:0000256" key="5">
    <source>
        <dbReference type="ARBA" id="ARBA00023002"/>
    </source>
</evidence>
<evidence type="ECO:0000256" key="1">
    <source>
        <dbReference type="ARBA" id="ARBA00001971"/>
    </source>
</evidence>
<dbReference type="Gene3D" id="1.10.630.10">
    <property type="entry name" value="Cytochrome P450"/>
    <property type="match status" value="1"/>
</dbReference>
<dbReference type="GO" id="GO:0016705">
    <property type="term" value="F:oxidoreductase activity, acting on paired donors, with incorporation or reduction of molecular oxygen"/>
    <property type="evidence" value="ECO:0007669"/>
    <property type="project" value="InterPro"/>
</dbReference>
<dbReference type="GO" id="GO:0004497">
    <property type="term" value="F:monooxygenase activity"/>
    <property type="evidence" value="ECO:0007669"/>
    <property type="project" value="UniProtKB-KW"/>
</dbReference>
<dbReference type="PRINTS" id="PR00385">
    <property type="entry name" value="P450"/>
</dbReference>
<sequence>MPLSPGLVYLALRLPRLLAPPLIVYSLKLVADSFTFAIPTWVTVAACLLSGPALLTVSVLYNDHVVRREAAARGAIVCPSAPNMRGGLGILFTNFDNMYPGEPIVQTCELLGHTFRWRVFLQDRIFTAEPDNIKAILATEFNGFEKGAEFRDVMEPLLGTGVFAADGDMFHRQMTRPFFHRERISDFDLFDTHAEHAIALCKARLREGHAVDFQDMVARFTMDTASAFLFGRDVRSLAEGLPYPHTHTPSGSSAAPAHAADPASAFAAAFQEAQTVTAQRMRLGPHWPLAEFWVDKLARPMGVVRAFLDPILAEAVERKRRASASTVPAGVATQNEKLTDGAMHVPDREVQEGESLLDHMVNYTEDHTILRDEILNITAAGRDTTACLLTFTVYMLAEHPPVLEKLRSEILRLVGPERRPTYDDFREMKYLRAVLNETLRLYCPVPFNMRNACQPTLFRSSNGGPPIYVPAGTRTPFATIVMHRRKDLWGPDALKFDPDRFLDERLHKYLTPNPFIFLPFNAGPRICLGQQFAYHEASFFLVRLLQTFSGVTLDTVAQPPHARPPPEWKMPDNDKSGWLAHEKVRPRSHLTMYVKGGLWVRLQEAPAGEAEVQSV</sequence>
<name>A0AAD6Y020_9AGAR</name>
<evidence type="ECO:0000256" key="4">
    <source>
        <dbReference type="ARBA" id="ARBA00022723"/>
    </source>
</evidence>
<dbReference type="EMBL" id="JARJCW010000114">
    <property type="protein sequence ID" value="KAJ7192913.1"/>
    <property type="molecule type" value="Genomic_DNA"/>
</dbReference>
<dbReference type="PANTHER" id="PTHR24287">
    <property type="entry name" value="P450, PUTATIVE (EUROFUNG)-RELATED"/>
    <property type="match status" value="1"/>
</dbReference>
<organism evidence="10 11">
    <name type="scientific">Mycena pura</name>
    <dbReference type="NCBI Taxonomy" id="153505"/>
    <lineage>
        <taxon>Eukaryota</taxon>
        <taxon>Fungi</taxon>
        <taxon>Dikarya</taxon>
        <taxon>Basidiomycota</taxon>
        <taxon>Agaricomycotina</taxon>
        <taxon>Agaricomycetes</taxon>
        <taxon>Agaricomycetidae</taxon>
        <taxon>Agaricales</taxon>
        <taxon>Marasmiineae</taxon>
        <taxon>Mycenaceae</taxon>
        <taxon>Mycena</taxon>
    </lineage>
</organism>
<reference evidence="10" key="1">
    <citation type="submission" date="2023-03" db="EMBL/GenBank/DDBJ databases">
        <title>Massive genome expansion in bonnet fungi (Mycena s.s.) driven by repeated elements and novel gene families across ecological guilds.</title>
        <authorList>
            <consortium name="Lawrence Berkeley National Laboratory"/>
            <person name="Harder C.B."/>
            <person name="Miyauchi S."/>
            <person name="Viragh M."/>
            <person name="Kuo A."/>
            <person name="Thoen E."/>
            <person name="Andreopoulos B."/>
            <person name="Lu D."/>
            <person name="Skrede I."/>
            <person name="Drula E."/>
            <person name="Henrissat B."/>
            <person name="Morin E."/>
            <person name="Kohler A."/>
            <person name="Barry K."/>
            <person name="LaButti K."/>
            <person name="Morin E."/>
            <person name="Salamov A."/>
            <person name="Lipzen A."/>
            <person name="Mereny Z."/>
            <person name="Hegedus B."/>
            <person name="Baldrian P."/>
            <person name="Stursova M."/>
            <person name="Weitz H."/>
            <person name="Taylor A."/>
            <person name="Grigoriev I.V."/>
            <person name="Nagy L.G."/>
            <person name="Martin F."/>
            <person name="Kauserud H."/>
        </authorList>
    </citation>
    <scope>NUCLEOTIDE SEQUENCE</scope>
    <source>
        <strain evidence="10">9144</strain>
    </source>
</reference>
<dbReference type="AlphaFoldDB" id="A0AAD6Y020"/>
<comment type="caution">
    <text evidence="10">The sequence shown here is derived from an EMBL/GenBank/DDBJ whole genome shotgun (WGS) entry which is preliminary data.</text>
</comment>
<proteinExistence type="inferred from homology"/>
<gene>
    <name evidence="10" type="ORF">GGX14DRAFT_577745</name>
</gene>
<keyword evidence="7 9" id="KW-0503">Monooxygenase</keyword>
<dbReference type="CDD" id="cd11063">
    <property type="entry name" value="CYP52"/>
    <property type="match status" value="1"/>
</dbReference>
<dbReference type="InterPro" id="IPR017972">
    <property type="entry name" value="Cyt_P450_CS"/>
</dbReference>
<comment type="similarity">
    <text evidence="2 9">Belongs to the cytochrome P450 family.</text>
</comment>
<keyword evidence="6 8" id="KW-0408">Iron</keyword>
<dbReference type="InterPro" id="IPR002401">
    <property type="entry name" value="Cyt_P450_E_grp-I"/>
</dbReference>
<feature type="binding site" description="axial binding residue" evidence="8">
    <location>
        <position position="527"/>
    </location>
    <ligand>
        <name>heme</name>
        <dbReference type="ChEBI" id="CHEBI:30413"/>
    </ligand>
    <ligandPart>
        <name>Fe</name>
        <dbReference type="ChEBI" id="CHEBI:18248"/>
    </ligandPart>
</feature>
<dbReference type="SUPFAM" id="SSF48264">
    <property type="entry name" value="Cytochrome P450"/>
    <property type="match status" value="1"/>
</dbReference>
<dbReference type="PRINTS" id="PR00463">
    <property type="entry name" value="EP450I"/>
</dbReference>
<evidence type="ECO:0000256" key="7">
    <source>
        <dbReference type="ARBA" id="ARBA00023033"/>
    </source>
</evidence>
<dbReference type="InterPro" id="IPR047146">
    <property type="entry name" value="Cyt_P450_E_CYP52_fungi"/>
</dbReference>
<keyword evidence="4 8" id="KW-0479">Metal-binding</keyword>
<dbReference type="GO" id="GO:0005506">
    <property type="term" value="F:iron ion binding"/>
    <property type="evidence" value="ECO:0007669"/>
    <property type="project" value="InterPro"/>
</dbReference>
<evidence type="ECO:0000313" key="10">
    <source>
        <dbReference type="EMBL" id="KAJ7192913.1"/>
    </source>
</evidence>
<dbReference type="GO" id="GO:0020037">
    <property type="term" value="F:heme binding"/>
    <property type="evidence" value="ECO:0007669"/>
    <property type="project" value="InterPro"/>
</dbReference>
<dbReference type="PROSITE" id="PS00086">
    <property type="entry name" value="CYTOCHROME_P450"/>
    <property type="match status" value="1"/>
</dbReference>
<dbReference type="PANTHER" id="PTHR24287:SF1">
    <property type="entry name" value="P450, PUTATIVE (EUROFUNG)-RELATED"/>
    <property type="match status" value="1"/>
</dbReference>
<dbReference type="InterPro" id="IPR001128">
    <property type="entry name" value="Cyt_P450"/>
</dbReference>
<dbReference type="Proteomes" id="UP001219525">
    <property type="component" value="Unassembled WGS sequence"/>
</dbReference>
<evidence type="ECO:0000256" key="8">
    <source>
        <dbReference type="PIRSR" id="PIRSR602401-1"/>
    </source>
</evidence>
<dbReference type="InterPro" id="IPR036396">
    <property type="entry name" value="Cyt_P450_sf"/>
</dbReference>
<keyword evidence="5 9" id="KW-0560">Oxidoreductase</keyword>
<protein>
    <submittedName>
        <fullName evidence="10">Cytochrome P450</fullName>
    </submittedName>
</protein>
<comment type="cofactor">
    <cofactor evidence="1 8">
        <name>heme</name>
        <dbReference type="ChEBI" id="CHEBI:30413"/>
    </cofactor>
</comment>
<keyword evidence="3 8" id="KW-0349">Heme</keyword>
<keyword evidence="11" id="KW-1185">Reference proteome</keyword>
<accession>A0AAD6Y020</accession>